<feature type="transmembrane region" description="Helical" evidence="14">
    <location>
        <begin position="238"/>
        <end position="260"/>
    </location>
</feature>
<evidence type="ECO:0000313" key="15">
    <source>
        <dbReference type="EMBL" id="OAM89534.1"/>
    </source>
</evidence>
<evidence type="ECO:0000256" key="8">
    <source>
        <dbReference type="ARBA" id="ARBA00023053"/>
    </source>
</evidence>
<feature type="transmembrane region" description="Helical" evidence="14">
    <location>
        <begin position="467"/>
        <end position="485"/>
    </location>
</feature>
<feature type="transmembrane region" description="Helical" evidence="14">
    <location>
        <begin position="437"/>
        <end position="455"/>
    </location>
</feature>
<evidence type="ECO:0000256" key="6">
    <source>
        <dbReference type="ARBA" id="ARBA00022847"/>
    </source>
</evidence>
<dbReference type="GO" id="GO:0006814">
    <property type="term" value="P:sodium ion transport"/>
    <property type="evidence" value="ECO:0007669"/>
    <property type="project" value="UniProtKB-KW"/>
</dbReference>
<feature type="transmembrane region" description="Helical" evidence="14">
    <location>
        <begin position="6"/>
        <end position="24"/>
    </location>
</feature>
<feature type="transmembrane region" description="Helical" evidence="14">
    <location>
        <begin position="409"/>
        <end position="430"/>
    </location>
</feature>
<evidence type="ECO:0000256" key="3">
    <source>
        <dbReference type="ARBA" id="ARBA00022448"/>
    </source>
</evidence>
<evidence type="ECO:0008006" key="17">
    <source>
        <dbReference type="Google" id="ProtNLM"/>
    </source>
</evidence>
<dbReference type="InterPro" id="IPR050277">
    <property type="entry name" value="Sodium:Solute_Symporter"/>
</dbReference>
<proteinExistence type="inferred from homology"/>
<reference evidence="15 16" key="1">
    <citation type="submission" date="2016-01" db="EMBL/GenBank/DDBJ databases">
        <title>High potential of lignocellulose degradation of a new Verrucomicrobia species.</title>
        <authorList>
            <person name="Wang Y."/>
            <person name="Shi Y."/>
            <person name="Qiu Z."/>
            <person name="Liu S."/>
            <person name="Yang H."/>
        </authorList>
    </citation>
    <scope>NUCLEOTIDE SEQUENCE [LARGE SCALE GENOMIC DNA]</scope>
    <source>
        <strain evidence="15 16">TSB47</strain>
    </source>
</reference>
<keyword evidence="4" id="KW-1003">Cell membrane</keyword>
<sequence length="578" mass="62822">MTQNWIEYAVIVAYLVLMIAIGIVFKNFSKSSGDYFRGNSRGTWWIVGMSSFMAGISANTFTGNGGLAFEAGWSILFIYLANCIGFGFHVFFLAPWFRQFRATTFPEVLRARFGPMTQQVYAYVWTPVFLLTAAVWLLGLAVYASTTFGLPIDLVIPVLGLVVLFYSTTGGKWAVMAADFVQGLIMMGMTILIAILCLVHFGGFGGLLDAITHAGLTGQFALVKPGDAFPGQTYTWEWALAIGTIQIVSLCSLQSGAKYFAVKDGREARRAALLTLVLMAAGTLLWFIPPVTGRLLFAEEILASGMPKPVEAAFAVVSSKFLPVGLIGMMVVAMFSATMSSMDAGLNGNAAMFVKDMMPAFCRLLRRPPLGETAQLWLGRVVTIIFGVLIIVLALYMSRLKDGHGVFEIALKISAVLVMPMTLPLLLCLFIKKVPHWSAVFSAAATIIPSSFSTFSSSDYWNLQHTVFWVLITGTVAFLLTMFFWNTSDDAYKKQVAGFFEKMHRPVNFATEVGEGNDGRQLMVMGRFTLAIAVFTALLLAVPNPASGRASIAALAAVLGAVGVLLVCAGRRRHRANN</sequence>
<evidence type="ECO:0000313" key="16">
    <source>
        <dbReference type="Proteomes" id="UP000078486"/>
    </source>
</evidence>
<keyword evidence="9" id="KW-0406">Ion transport</keyword>
<evidence type="ECO:0000256" key="10">
    <source>
        <dbReference type="ARBA" id="ARBA00023136"/>
    </source>
</evidence>
<keyword evidence="10 14" id="KW-0472">Membrane</keyword>
<dbReference type="AlphaFoldDB" id="A0A178IHS6"/>
<dbReference type="GO" id="GO:0005886">
    <property type="term" value="C:plasma membrane"/>
    <property type="evidence" value="ECO:0007669"/>
    <property type="project" value="UniProtKB-SubCell"/>
</dbReference>
<accession>A0A178IHS6</accession>
<dbReference type="Pfam" id="PF00474">
    <property type="entry name" value="SSF"/>
    <property type="match status" value="1"/>
</dbReference>
<keyword evidence="5 14" id="KW-0812">Transmembrane</keyword>
<feature type="transmembrane region" description="Helical" evidence="14">
    <location>
        <begin position="180"/>
        <end position="201"/>
    </location>
</feature>
<feature type="transmembrane region" description="Helical" evidence="14">
    <location>
        <begin position="73"/>
        <end position="94"/>
    </location>
</feature>
<evidence type="ECO:0000256" key="11">
    <source>
        <dbReference type="ARBA" id="ARBA00023201"/>
    </source>
</evidence>
<feature type="transmembrane region" description="Helical" evidence="14">
    <location>
        <begin position="148"/>
        <end position="168"/>
    </location>
</feature>
<evidence type="ECO:0000256" key="7">
    <source>
        <dbReference type="ARBA" id="ARBA00022989"/>
    </source>
</evidence>
<dbReference type="InterPro" id="IPR038377">
    <property type="entry name" value="Na/Glc_symporter_sf"/>
</dbReference>
<dbReference type="OrthoDB" id="9789704at2"/>
<dbReference type="Proteomes" id="UP000078486">
    <property type="component" value="Unassembled WGS sequence"/>
</dbReference>
<feature type="transmembrane region" description="Helical" evidence="14">
    <location>
        <begin position="272"/>
        <end position="292"/>
    </location>
</feature>
<feature type="transmembrane region" description="Helical" evidence="14">
    <location>
        <begin position="376"/>
        <end position="397"/>
    </location>
</feature>
<keyword evidence="3" id="KW-0813">Transport</keyword>
<evidence type="ECO:0000256" key="13">
    <source>
        <dbReference type="RuleBase" id="RU362091"/>
    </source>
</evidence>
<dbReference type="PANTHER" id="PTHR48086:SF3">
    <property type="entry name" value="SODIUM_PROLINE SYMPORTER"/>
    <property type="match status" value="1"/>
</dbReference>
<evidence type="ECO:0000256" key="14">
    <source>
        <dbReference type="SAM" id="Phobius"/>
    </source>
</evidence>
<dbReference type="InterPro" id="IPR001734">
    <property type="entry name" value="Na/solute_symporter"/>
</dbReference>
<keyword evidence="7 14" id="KW-1133">Transmembrane helix</keyword>
<dbReference type="PROSITE" id="PS50283">
    <property type="entry name" value="NA_SOLUT_SYMP_3"/>
    <property type="match status" value="1"/>
</dbReference>
<dbReference type="STRING" id="1184151.AW736_12700"/>
<keyword evidence="16" id="KW-1185">Reference proteome</keyword>
<name>A0A178IHS6_9BACT</name>
<comment type="subcellular location">
    <subcellularLocation>
        <location evidence="1">Cell membrane</location>
        <topology evidence="1">Multi-pass membrane protein</topology>
    </subcellularLocation>
</comment>
<keyword evidence="8" id="KW-0915">Sodium</keyword>
<dbReference type="GO" id="GO:0015293">
    <property type="term" value="F:symporter activity"/>
    <property type="evidence" value="ECO:0007669"/>
    <property type="project" value="UniProtKB-KW"/>
</dbReference>
<keyword evidence="6" id="KW-0769">Symport</keyword>
<feature type="transmembrane region" description="Helical" evidence="14">
    <location>
        <begin position="548"/>
        <end position="569"/>
    </location>
</feature>
<dbReference type="EMBL" id="LRRQ01000089">
    <property type="protein sequence ID" value="OAM89534.1"/>
    <property type="molecule type" value="Genomic_DNA"/>
</dbReference>
<dbReference type="RefSeq" id="WP_068770593.1">
    <property type="nucleotide sequence ID" value="NZ_CP109796.1"/>
</dbReference>
<gene>
    <name evidence="15" type="ORF">AW736_12700</name>
</gene>
<evidence type="ECO:0000256" key="12">
    <source>
        <dbReference type="ARBA" id="ARBA00033708"/>
    </source>
</evidence>
<dbReference type="Gene3D" id="1.20.1730.10">
    <property type="entry name" value="Sodium/glucose cotransporter"/>
    <property type="match status" value="1"/>
</dbReference>
<comment type="caution">
    <text evidence="15">The sequence shown here is derived from an EMBL/GenBank/DDBJ whole genome shotgun (WGS) entry which is preliminary data.</text>
</comment>
<evidence type="ECO:0000256" key="5">
    <source>
        <dbReference type="ARBA" id="ARBA00022692"/>
    </source>
</evidence>
<comment type="catalytic activity">
    <reaction evidence="12">
        <text>L-proline(in) + Na(+)(in) = L-proline(out) + Na(+)(out)</text>
        <dbReference type="Rhea" id="RHEA:28967"/>
        <dbReference type="ChEBI" id="CHEBI:29101"/>
        <dbReference type="ChEBI" id="CHEBI:60039"/>
    </reaction>
</comment>
<evidence type="ECO:0000256" key="9">
    <source>
        <dbReference type="ARBA" id="ARBA00023065"/>
    </source>
</evidence>
<dbReference type="PANTHER" id="PTHR48086">
    <property type="entry name" value="SODIUM/PROLINE SYMPORTER-RELATED"/>
    <property type="match status" value="1"/>
</dbReference>
<comment type="similarity">
    <text evidence="2 13">Belongs to the sodium:solute symporter (SSF) (TC 2.A.21) family.</text>
</comment>
<feature type="transmembrane region" description="Helical" evidence="14">
    <location>
        <begin position="524"/>
        <end position="542"/>
    </location>
</feature>
<evidence type="ECO:0000256" key="1">
    <source>
        <dbReference type="ARBA" id="ARBA00004651"/>
    </source>
</evidence>
<evidence type="ECO:0000256" key="4">
    <source>
        <dbReference type="ARBA" id="ARBA00022475"/>
    </source>
</evidence>
<feature type="transmembrane region" description="Helical" evidence="14">
    <location>
        <begin position="312"/>
        <end position="335"/>
    </location>
</feature>
<organism evidence="15 16">
    <name type="scientific">Termitidicoccus mucosus</name>
    <dbReference type="NCBI Taxonomy" id="1184151"/>
    <lineage>
        <taxon>Bacteria</taxon>
        <taxon>Pseudomonadati</taxon>
        <taxon>Verrucomicrobiota</taxon>
        <taxon>Opitutia</taxon>
        <taxon>Opitutales</taxon>
        <taxon>Opitutaceae</taxon>
        <taxon>Termitidicoccus</taxon>
    </lineage>
</organism>
<protein>
    <recommendedName>
        <fullName evidence="17">Sodium:solute symporter</fullName>
    </recommendedName>
</protein>
<evidence type="ECO:0000256" key="2">
    <source>
        <dbReference type="ARBA" id="ARBA00006434"/>
    </source>
</evidence>
<feature type="transmembrane region" description="Helical" evidence="14">
    <location>
        <begin position="120"/>
        <end position="142"/>
    </location>
</feature>
<feature type="transmembrane region" description="Helical" evidence="14">
    <location>
        <begin position="44"/>
        <end position="61"/>
    </location>
</feature>
<keyword evidence="11" id="KW-0739">Sodium transport</keyword>